<dbReference type="AlphaFoldDB" id="A0A0P6XRG7"/>
<dbReference type="InterPro" id="IPR029058">
    <property type="entry name" value="AB_hydrolase_fold"/>
</dbReference>
<protein>
    <recommendedName>
        <fullName evidence="1">AB hydrolase-1 domain-containing protein</fullName>
    </recommendedName>
</protein>
<dbReference type="SUPFAM" id="SSF53474">
    <property type="entry name" value="alpha/beta-Hydrolases"/>
    <property type="match status" value="1"/>
</dbReference>
<dbReference type="Proteomes" id="UP000050277">
    <property type="component" value="Unassembled WGS sequence"/>
</dbReference>
<name>A0A0P6XRG7_9CHLR</name>
<dbReference type="PRINTS" id="PR00111">
    <property type="entry name" value="ABHYDROLASE"/>
</dbReference>
<dbReference type="RefSeq" id="WP_054536252.1">
    <property type="nucleotide sequence ID" value="NZ_LGKP01000032.1"/>
</dbReference>
<evidence type="ECO:0000259" key="1">
    <source>
        <dbReference type="Pfam" id="PF00561"/>
    </source>
</evidence>
<dbReference type="OrthoDB" id="9775557at2"/>
<gene>
    <name evidence="2" type="ORF">SE18_20085</name>
</gene>
<dbReference type="EMBL" id="LGKP01000032">
    <property type="protein sequence ID" value="KPL81905.1"/>
    <property type="molecule type" value="Genomic_DNA"/>
</dbReference>
<dbReference type="InterPro" id="IPR000073">
    <property type="entry name" value="AB_hydrolase_1"/>
</dbReference>
<sequence length="284" mass="30773">MPQAAINGITLNYEVAGNGAPLLLIMGLGGTLDGWRKELPFLTDHFQVIYFDNRGVGQTTAPTDFTAYSMEHFAADAIGLLDHLGIERAHVWGVSMGGMIAQHVALNYPERVQGLVLGCTLSHSTNDPSAIPTLPAEFQAEASNLAPEAWVLELMLSGTQKSAEQVMHDSVRFNFAPAFVAAHPDVIEEYIEVGMRNHGPAHGFMGQWSAIMNHSTIERLPKLQHPTLVQHGDADALVPIGNGRLLAYLLPNAEFQLIPGSGHCYFIEQPELASQGVTAFLQSL</sequence>
<dbReference type="PANTHER" id="PTHR43433:SF5">
    <property type="entry name" value="AB HYDROLASE-1 DOMAIN-CONTAINING PROTEIN"/>
    <property type="match status" value="1"/>
</dbReference>
<accession>A0A0P6XRG7</accession>
<reference evidence="2 3" key="1">
    <citation type="submission" date="2015-07" db="EMBL/GenBank/DDBJ databases">
        <title>Whole genome sequence of Herpetosiphon geysericola DSM 7119.</title>
        <authorList>
            <person name="Hemp J."/>
            <person name="Ward L.M."/>
            <person name="Pace L.A."/>
            <person name="Fischer W.W."/>
        </authorList>
    </citation>
    <scope>NUCLEOTIDE SEQUENCE [LARGE SCALE GENOMIC DNA]</scope>
    <source>
        <strain evidence="2 3">DSM 7119</strain>
    </source>
</reference>
<evidence type="ECO:0000313" key="2">
    <source>
        <dbReference type="EMBL" id="KPL81905.1"/>
    </source>
</evidence>
<comment type="caution">
    <text evidence="2">The sequence shown here is derived from an EMBL/GenBank/DDBJ whole genome shotgun (WGS) entry which is preliminary data.</text>
</comment>
<evidence type="ECO:0000313" key="3">
    <source>
        <dbReference type="Proteomes" id="UP000050277"/>
    </source>
</evidence>
<keyword evidence="3" id="KW-1185">Reference proteome</keyword>
<dbReference type="STRING" id="70996.SE18_20085"/>
<proteinExistence type="predicted"/>
<dbReference type="PANTHER" id="PTHR43433">
    <property type="entry name" value="HYDROLASE, ALPHA/BETA FOLD FAMILY PROTEIN"/>
    <property type="match status" value="1"/>
</dbReference>
<feature type="domain" description="AB hydrolase-1" evidence="1">
    <location>
        <begin position="21"/>
        <end position="270"/>
    </location>
</feature>
<dbReference type="Pfam" id="PF00561">
    <property type="entry name" value="Abhydrolase_1"/>
    <property type="match status" value="1"/>
</dbReference>
<organism evidence="2 3">
    <name type="scientific">Herpetosiphon geysericola</name>
    <dbReference type="NCBI Taxonomy" id="70996"/>
    <lineage>
        <taxon>Bacteria</taxon>
        <taxon>Bacillati</taxon>
        <taxon>Chloroflexota</taxon>
        <taxon>Chloroflexia</taxon>
        <taxon>Herpetosiphonales</taxon>
        <taxon>Herpetosiphonaceae</taxon>
        <taxon>Herpetosiphon</taxon>
    </lineage>
</organism>
<dbReference type="InterPro" id="IPR050471">
    <property type="entry name" value="AB_hydrolase"/>
</dbReference>
<dbReference type="Gene3D" id="3.40.50.1820">
    <property type="entry name" value="alpha/beta hydrolase"/>
    <property type="match status" value="1"/>
</dbReference>